<keyword evidence="2" id="KW-1185">Reference proteome</keyword>
<sequence length="152" mass="16268">MICGTVVPSVIKRSIEQGAGVTVVVVGVVDLYRSDRGGACIALSYSCSFAASFFDPLKVVGDLVFAPKDTGPDAEIRKAIVALFLVIFVTLIGGRLGCCPSGQMQDVRLGLSFQRRCAFGRHADAVQAFMRSDHCMLTSSAVFVQLIKYILS</sequence>
<feature type="transmembrane region" description="Helical" evidence="1">
    <location>
        <begin position="79"/>
        <end position="98"/>
    </location>
</feature>
<reference evidence="3" key="1">
    <citation type="submission" date="2016-11" db="UniProtKB">
        <authorList>
            <consortium name="WormBaseParasite"/>
        </authorList>
    </citation>
    <scope>IDENTIFICATION</scope>
</reference>
<keyword evidence="1" id="KW-0472">Membrane</keyword>
<keyword evidence="1" id="KW-1133">Transmembrane helix</keyword>
<evidence type="ECO:0000313" key="3">
    <source>
        <dbReference type="WBParaSite" id="L893_g11935.t1"/>
    </source>
</evidence>
<protein>
    <submittedName>
        <fullName evidence="3">H(+)-exporting diphosphatase</fullName>
    </submittedName>
</protein>
<evidence type="ECO:0000313" key="2">
    <source>
        <dbReference type="Proteomes" id="UP000095287"/>
    </source>
</evidence>
<evidence type="ECO:0000256" key="1">
    <source>
        <dbReference type="SAM" id="Phobius"/>
    </source>
</evidence>
<name>A0A1I7Y212_9BILA</name>
<dbReference type="WBParaSite" id="L893_g11935.t1">
    <property type="protein sequence ID" value="L893_g11935.t1"/>
    <property type="gene ID" value="L893_g11935"/>
</dbReference>
<organism evidence="2 3">
    <name type="scientific">Steinernema glaseri</name>
    <dbReference type="NCBI Taxonomy" id="37863"/>
    <lineage>
        <taxon>Eukaryota</taxon>
        <taxon>Metazoa</taxon>
        <taxon>Ecdysozoa</taxon>
        <taxon>Nematoda</taxon>
        <taxon>Chromadorea</taxon>
        <taxon>Rhabditida</taxon>
        <taxon>Tylenchina</taxon>
        <taxon>Panagrolaimomorpha</taxon>
        <taxon>Strongyloidoidea</taxon>
        <taxon>Steinernematidae</taxon>
        <taxon>Steinernema</taxon>
    </lineage>
</organism>
<keyword evidence="1" id="KW-0812">Transmembrane</keyword>
<dbReference type="AlphaFoldDB" id="A0A1I7Y212"/>
<proteinExistence type="predicted"/>
<accession>A0A1I7Y212</accession>
<dbReference type="Proteomes" id="UP000095287">
    <property type="component" value="Unplaced"/>
</dbReference>